<protein>
    <recommendedName>
        <fullName evidence="10">EF-hand domain-containing protein</fullName>
    </recommendedName>
</protein>
<dbReference type="Pfam" id="PF13499">
    <property type="entry name" value="EF-hand_7"/>
    <property type="match status" value="1"/>
</dbReference>
<name>A0A0Q3P872_AMAAE</name>
<gene>
    <name evidence="11" type="ORF">AAES_129588</name>
</gene>
<evidence type="ECO:0000256" key="9">
    <source>
        <dbReference type="ARBA" id="ARBA00023273"/>
    </source>
</evidence>
<feature type="domain" description="EF-hand" evidence="10">
    <location>
        <begin position="84"/>
        <end position="119"/>
    </location>
</feature>
<evidence type="ECO:0000313" key="11">
    <source>
        <dbReference type="EMBL" id="KQK77147.1"/>
    </source>
</evidence>
<comment type="caution">
    <text evidence="11">The sequence shown here is derived from an EMBL/GenBank/DDBJ whole genome shotgun (WGS) entry which is preliminary data.</text>
</comment>
<dbReference type="SUPFAM" id="SSF47473">
    <property type="entry name" value="EF-hand"/>
    <property type="match status" value="1"/>
</dbReference>
<dbReference type="Gene3D" id="1.10.238.10">
    <property type="entry name" value="EF-hand"/>
    <property type="match status" value="1"/>
</dbReference>
<keyword evidence="6" id="KW-0282">Flagellum</keyword>
<keyword evidence="9" id="KW-0966">Cell projection</keyword>
<dbReference type="OrthoDB" id="2096280at2759"/>
<dbReference type="EMBL" id="LMAW01002784">
    <property type="protein sequence ID" value="KQK77147.1"/>
    <property type="molecule type" value="Genomic_DNA"/>
</dbReference>
<dbReference type="InterPro" id="IPR018247">
    <property type="entry name" value="EF_Hand_1_Ca_BS"/>
</dbReference>
<proteinExistence type="predicted"/>
<evidence type="ECO:0000313" key="12">
    <source>
        <dbReference type="Proteomes" id="UP000051836"/>
    </source>
</evidence>
<keyword evidence="8" id="KW-0206">Cytoskeleton</keyword>
<dbReference type="InterPro" id="IPR002048">
    <property type="entry name" value="EF_hand_dom"/>
</dbReference>
<evidence type="ECO:0000256" key="1">
    <source>
        <dbReference type="ARBA" id="ARBA00004611"/>
    </source>
</evidence>
<reference evidence="11 12" key="1">
    <citation type="submission" date="2015-10" db="EMBL/GenBank/DDBJ databases">
        <authorList>
            <person name="Gilbert D.G."/>
        </authorList>
    </citation>
    <scope>NUCLEOTIDE SEQUENCE [LARGE SCALE GENOMIC DNA]</scope>
    <source>
        <strain evidence="11">FVVF132</strain>
    </source>
</reference>
<evidence type="ECO:0000259" key="10">
    <source>
        <dbReference type="PROSITE" id="PS50222"/>
    </source>
</evidence>
<sequence>MRFRFARPSHVSGGELINTPKTYEEVDKEAREGHDLYVVSHNDYYVGVAELLHHGIPCEILHGEDRGRSLLTKVQQSLKKANYENFDMLPEAFRHYDKNGDGMIDKGSLRKSCFQLNLNLDDELLDSLFDCCDLDKDGLINYLEFTNFLNWKNKTAVKEFEEKIITKDRQLSTGKSW</sequence>
<dbReference type="SMART" id="SM00054">
    <property type="entry name" value="EFh"/>
    <property type="match status" value="2"/>
</dbReference>
<dbReference type="PROSITE" id="PS00018">
    <property type="entry name" value="EF_HAND_1"/>
    <property type="match status" value="1"/>
</dbReference>
<dbReference type="AlphaFoldDB" id="A0A0Q3P872"/>
<dbReference type="STRING" id="12930.A0A0Q3P872"/>
<dbReference type="InterPro" id="IPR011992">
    <property type="entry name" value="EF-hand-dom_pair"/>
</dbReference>
<keyword evidence="2" id="KW-0963">Cytoplasm</keyword>
<evidence type="ECO:0000256" key="2">
    <source>
        <dbReference type="ARBA" id="ARBA00022490"/>
    </source>
</evidence>
<dbReference type="InterPro" id="IPR040193">
    <property type="entry name" value="EFHC1/EFHC2/EFHB"/>
</dbReference>
<keyword evidence="7" id="KW-0969">Cilium</keyword>
<keyword evidence="12" id="KW-1185">Reference proteome</keyword>
<keyword evidence="3" id="KW-0479">Metal-binding</keyword>
<dbReference type="PANTHER" id="PTHR12086">
    <property type="entry name" value="EF-HAND DOMAIN C-TERMINAL CONTAINING PROTEIN"/>
    <property type="match status" value="1"/>
</dbReference>
<dbReference type="PROSITE" id="PS50222">
    <property type="entry name" value="EF_HAND_2"/>
    <property type="match status" value="2"/>
</dbReference>
<evidence type="ECO:0000256" key="8">
    <source>
        <dbReference type="ARBA" id="ARBA00023212"/>
    </source>
</evidence>
<dbReference type="GO" id="GO:0005509">
    <property type="term" value="F:calcium ion binding"/>
    <property type="evidence" value="ECO:0007669"/>
    <property type="project" value="InterPro"/>
</dbReference>
<comment type="subcellular location">
    <subcellularLocation>
        <location evidence="1">Cytoplasm</location>
        <location evidence="1">Cytoskeleton</location>
        <location evidence="1">Flagellum axoneme</location>
    </subcellularLocation>
</comment>
<dbReference type="PANTHER" id="PTHR12086:SF12">
    <property type="entry name" value="EF-HAND DOMAIN-CONTAINING FAMILY MEMBER B"/>
    <property type="match status" value="1"/>
</dbReference>
<feature type="domain" description="EF-hand" evidence="10">
    <location>
        <begin position="120"/>
        <end position="155"/>
    </location>
</feature>
<evidence type="ECO:0000256" key="6">
    <source>
        <dbReference type="ARBA" id="ARBA00022846"/>
    </source>
</evidence>
<accession>A0A0Q3P872</accession>
<evidence type="ECO:0000256" key="7">
    <source>
        <dbReference type="ARBA" id="ARBA00023069"/>
    </source>
</evidence>
<keyword evidence="5" id="KW-0106">Calcium</keyword>
<evidence type="ECO:0000256" key="5">
    <source>
        <dbReference type="ARBA" id="ARBA00022837"/>
    </source>
</evidence>
<organism evidence="11 12">
    <name type="scientific">Amazona aestiva</name>
    <name type="common">Blue-fronted Amazon parrot</name>
    <dbReference type="NCBI Taxonomy" id="12930"/>
    <lineage>
        <taxon>Eukaryota</taxon>
        <taxon>Metazoa</taxon>
        <taxon>Chordata</taxon>
        <taxon>Craniata</taxon>
        <taxon>Vertebrata</taxon>
        <taxon>Euteleostomi</taxon>
        <taxon>Archelosauria</taxon>
        <taxon>Archosauria</taxon>
        <taxon>Dinosauria</taxon>
        <taxon>Saurischia</taxon>
        <taxon>Theropoda</taxon>
        <taxon>Coelurosauria</taxon>
        <taxon>Aves</taxon>
        <taxon>Neognathae</taxon>
        <taxon>Neoaves</taxon>
        <taxon>Telluraves</taxon>
        <taxon>Australaves</taxon>
        <taxon>Psittaciformes</taxon>
        <taxon>Psittacidae</taxon>
        <taxon>Amazona</taxon>
    </lineage>
</organism>
<keyword evidence="4" id="KW-0677">Repeat</keyword>
<evidence type="ECO:0000256" key="3">
    <source>
        <dbReference type="ARBA" id="ARBA00022723"/>
    </source>
</evidence>
<evidence type="ECO:0000256" key="4">
    <source>
        <dbReference type="ARBA" id="ARBA00022737"/>
    </source>
</evidence>
<dbReference type="Proteomes" id="UP000051836">
    <property type="component" value="Unassembled WGS sequence"/>
</dbReference>